<organism evidence="1 2">
    <name type="scientific">Eeniella nana</name>
    <name type="common">Yeast</name>
    <name type="synonym">Brettanomyces nanus</name>
    <dbReference type="NCBI Taxonomy" id="13502"/>
    <lineage>
        <taxon>Eukaryota</taxon>
        <taxon>Fungi</taxon>
        <taxon>Dikarya</taxon>
        <taxon>Ascomycota</taxon>
        <taxon>Saccharomycotina</taxon>
        <taxon>Pichiomycetes</taxon>
        <taxon>Pichiales</taxon>
        <taxon>Pichiaceae</taxon>
        <taxon>Brettanomyces</taxon>
    </lineage>
</organism>
<protein>
    <recommendedName>
        <fullName evidence="3">Phosphoglycerate mutase</fullName>
    </recommendedName>
</protein>
<dbReference type="EMBL" id="CP064815">
    <property type="protein sequence ID" value="QPG76511.1"/>
    <property type="molecule type" value="Genomic_DNA"/>
</dbReference>
<dbReference type="RefSeq" id="XP_038780076.1">
    <property type="nucleotide sequence ID" value="XM_038924148.1"/>
</dbReference>
<dbReference type="PANTHER" id="PTHR48100:SF1">
    <property type="entry name" value="HISTIDINE PHOSPHATASE FAMILY PROTEIN-RELATED"/>
    <property type="match status" value="1"/>
</dbReference>
<dbReference type="PANTHER" id="PTHR48100">
    <property type="entry name" value="BROAD-SPECIFICITY PHOSPHATASE YOR283W-RELATED"/>
    <property type="match status" value="1"/>
</dbReference>
<gene>
    <name evidence="1" type="ORF">FOA43_003900</name>
</gene>
<evidence type="ECO:0000313" key="2">
    <source>
        <dbReference type="Proteomes" id="UP000662931"/>
    </source>
</evidence>
<dbReference type="InterPro" id="IPR050275">
    <property type="entry name" value="PGM_Phosphatase"/>
</dbReference>
<keyword evidence="2" id="KW-1185">Reference proteome</keyword>
<dbReference type="Gene3D" id="3.40.50.1240">
    <property type="entry name" value="Phosphoglycerate mutase-like"/>
    <property type="match status" value="1"/>
</dbReference>
<dbReference type="AlphaFoldDB" id="A0A875S4D6"/>
<dbReference type="CDD" id="cd07067">
    <property type="entry name" value="HP_PGM_like"/>
    <property type="match status" value="1"/>
</dbReference>
<dbReference type="GeneID" id="62197300"/>
<dbReference type="GO" id="GO:0016791">
    <property type="term" value="F:phosphatase activity"/>
    <property type="evidence" value="ECO:0007669"/>
    <property type="project" value="TreeGrafter"/>
</dbReference>
<dbReference type="KEGG" id="bnn:FOA43_003900"/>
<name>A0A875S4D6_EENNA</name>
<evidence type="ECO:0000313" key="1">
    <source>
        <dbReference type="EMBL" id="QPG76511.1"/>
    </source>
</evidence>
<dbReference type="OrthoDB" id="496981at2759"/>
<dbReference type="SUPFAM" id="SSF53254">
    <property type="entry name" value="Phosphoglycerate mutase-like"/>
    <property type="match status" value="1"/>
</dbReference>
<dbReference type="GO" id="GO:0005737">
    <property type="term" value="C:cytoplasm"/>
    <property type="evidence" value="ECO:0007669"/>
    <property type="project" value="TreeGrafter"/>
</dbReference>
<proteinExistence type="predicted"/>
<dbReference type="InterPro" id="IPR013078">
    <property type="entry name" value="His_Pase_superF_clade-1"/>
</dbReference>
<evidence type="ECO:0008006" key="3">
    <source>
        <dbReference type="Google" id="ProtNLM"/>
    </source>
</evidence>
<dbReference type="Proteomes" id="UP000662931">
    <property type="component" value="Chromosome 4"/>
</dbReference>
<accession>A0A875S4D6</accession>
<dbReference type="InterPro" id="IPR029033">
    <property type="entry name" value="His_PPase_superfam"/>
</dbReference>
<sequence>MSTIKLTDCDVHDAHGSMEEVNQYGAVRLSVEGKKDPRTGKLLRPWHFEDVPGFFKQSNPNTDDSTFDLIGERFGLELKSWQEVIYKVNELNKNAKANEQYKLVFCGRHGQGNHNAAVSIFGLKEWDEKWACTTGTTLADGTRMVWGPDPKLTDLGRQQVSEIHEALLKELKQGLPLPTKFYSSPFTRAASTLVITWKGISVCRDGDDESQLVSKKRYHPLVMENLRETIGKHLCDKRGTKSDFIKNLRVWGFKFEPGFPEEDVLFKDDWRESVLEQCLRADLALQEIFEDPPKDEVIYTASHGGEIRSFITAIGHRPFSIPTAGFIPLLIKGTRTQN</sequence>
<reference evidence="1" key="1">
    <citation type="submission" date="2020-10" db="EMBL/GenBank/DDBJ databases">
        <authorList>
            <person name="Roach M.J.R."/>
        </authorList>
    </citation>
    <scope>NUCLEOTIDE SEQUENCE</scope>
    <source>
        <strain evidence="1">CBS 1945</strain>
    </source>
</reference>